<dbReference type="InterPro" id="IPR039335">
    <property type="entry name" value="SIB1/2"/>
</dbReference>
<evidence type="ECO:0000313" key="3">
    <source>
        <dbReference type="Proteomes" id="UP000796880"/>
    </source>
</evidence>
<feature type="domain" description="VQ" evidence="1">
    <location>
        <begin position="24"/>
        <end position="50"/>
    </location>
</feature>
<evidence type="ECO:0000313" key="2">
    <source>
        <dbReference type="EMBL" id="KAF3434255.1"/>
    </source>
</evidence>
<reference evidence="2" key="1">
    <citation type="submission" date="2020-03" db="EMBL/GenBank/DDBJ databases">
        <title>A high-quality chromosome-level genome assembly of a woody plant with both climbing and erect habits, Rhamnella rubrinervis.</title>
        <authorList>
            <person name="Lu Z."/>
            <person name="Yang Y."/>
            <person name="Zhu X."/>
            <person name="Sun Y."/>
        </authorList>
    </citation>
    <scope>NUCLEOTIDE SEQUENCE</scope>
    <source>
        <strain evidence="2">BYM</strain>
        <tissue evidence="2">Leaf</tissue>
    </source>
</reference>
<accession>A0A8K0DNF7</accession>
<sequence>MMKNQKQQGKRSSSGRKGVKVVYISTPMKVKTSASEFRALVQELTGRDSDTAGFMETNHVNASYAVDHPHHHHPHMVADDHDRRLQQVFKGVDDYHHRQLGHHEFPWELPTGADHQGTLFQPFDHGDDHFNQLDAFRSGNYRGRSDVPSGGS</sequence>
<proteinExistence type="predicted"/>
<protein>
    <recommendedName>
        <fullName evidence="1">VQ domain-containing protein</fullName>
    </recommendedName>
</protein>
<dbReference type="PANTHER" id="PTHR33624:SF17">
    <property type="entry name" value="OS07G0687400 PROTEIN"/>
    <property type="match status" value="1"/>
</dbReference>
<evidence type="ECO:0000259" key="1">
    <source>
        <dbReference type="Pfam" id="PF05678"/>
    </source>
</evidence>
<dbReference type="InterPro" id="IPR008889">
    <property type="entry name" value="VQ"/>
</dbReference>
<organism evidence="2 3">
    <name type="scientific">Rhamnella rubrinervis</name>
    <dbReference type="NCBI Taxonomy" id="2594499"/>
    <lineage>
        <taxon>Eukaryota</taxon>
        <taxon>Viridiplantae</taxon>
        <taxon>Streptophyta</taxon>
        <taxon>Embryophyta</taxon>
        <taxon>Tracheophyta</taxon>
        <taxon>Spermatophyta</taxon>
        <taxon>Magnoliopsida</taxon>
        <taxon>eudicotyledons</taxon>
        <taxon>Gunneridae</taxon>
        <taxon>Pentapetalae</taxon>
        <taxon>rosids</taxon>
        <taxon>fabids</taxon>
        <taxon>Rosales</taxon>
        <taxon>Rhamnaceae</taxon>
        <taxon>rhamnoid group</taxon>
        <taxon>Rhamneae</taxon>
        <taxon>Rhamnella</taxon>
    </lineage>
</organism>
<dbReference type="OrthoDB" id="1188986at2759"/>
<name>A0A8K0DNF7_9ROSA</name>
<comment type="caution">
    <text evidence="2">The sequence shown here is derived from an EMBL/GenBank/DDBJ whole genome shotgun (WGS) entry which is preliminary data.</text>
</comment>
<gene>
    <name evidence="2" type="ORF">FNV43_RR25358</name>
</gene>
<dbReference type="PANTHER" id="PTHR33624">
    <property type="entry name" value="SIGMA FACTOR BINDING PROTEIN 1, CHLOROPLASTIC"/>
    <property type="match status" value="1"/>
</dbReference>
<dbReference type="Pfam" id="PF05678">
    <property type="entry name" value="VQ"/>
    <property type="match status" value="1"/>
</dbReference>
<keyword evidence="3" id="KW-1185">Reference proteome</keyword>
<dbReference type="EMBL" id="VOIH02000011">
    <property type="protein sequence ID" value="KAF3434255.1"/>
    <property type="molecule type" value="Genomic_DNA"/>
</dbReference>
<dbReference type="AlphaFoldDB" id="A0A8K0DNF7"/>
<dbReference type="Proteomes" id="UP000796880">
    <property type="component" value="Unassembled WGS sequence"/>
</dbReference>